<sequence length="265" mass="29993">MPQTSFTPEPVPREETLEAVVSNPSFAKDALALIHGIAETKEQNEVLELFHTSRAALGADQAIFVSFVRDDESRESIRFLLAASARWCLEYEQMAWFGDDAWLMHAITDPNPICDSAISYRTNVQRNIRELARKFGVESAYIVPAPTSGGVSRIGALILTSQRAGFFECPTSRHLKPMARALSMELHEWWTRRIREDIIVDHRIDDTDLELLRLEKRGLKTKQIAAETQTSEASVNSRFQRLNAKFGQHNRKASARFATEYGLIS</sequence>
<dbReference type="InterPro" id="IPR036693">
    <property type="entry name" value="TF_LuxR_autoind-bd_dom_sf"/>
</dbReference>
<dbReference type="RefSeq" id="WP_147914650.1">
    <property type="nucleotide sequence ID" value="NZ_JBHUEJ010000010.1"/>
</dbReference>
<dbReference type="Gene3D" id="1.10.10.10">
    <property type="entry name" value="Winged helix-like DNA-binding domain superfamily/Winged helix DNA-binding domain"/>
    <property type="match status" value="1"/>
</dbReference>
<evidence type="ECO:0000256" key="2">
    <source>
        <dbReference type="ARBA" id="ARBA00023125"/>
    </source>
</evidence>
<dbReference type="SMART" id="SM00421">
    <property type="entry name" value="HTH_LUXR"/>
    <property type="match status" value="1"/>
</dbReference>
<keyword evidence="2" id="KW-0238">DNA-binding</keyword>
<name>A0ABW4KRG1_9BURK</name>
<gene>
    <name evidence="5" type="ORF">ACFSF0_04120</name>
</gene>
<accession>A0ABW4KRG1</accession>
<dbReference type="InterPro" id="IPR036388">
    <property type="entry name" value="WH-like_DNA-bd_sf"/>
</dbReference>
<dbReference type="SUPFAM" id="SSF46894">
    <property type="entry name" value="C-terminal effector domain of the bipartite response regulators"/>
    <property type="match status" value="1"/>
</dbReference>
<dbReference type="InterPro" id="IPR000792">
    <property type="entry name" value="Tscrpt_reg_LuxR_C"/>
</dbReference>
<dbReference type="SUPFAM" id="SSF75516">
    <property type="entry name" value="Pheromone-binding domain of LuxR-like quorum-sensing transcription factors"/>
    <property type="match status" value="1"/>
</dbReference>
<feature type="domain" description="HTH luxR-type" evidence="4">
    <location>
        <begin position="201"/>
        <end position="258"/>
    </location>
</feature>
<evidence type="ECO:0000259" key="4">
    <source>
        <dbReference type="SMART" id="SM00421"/>
    </source>
</evidence>
<keyword evidence="1" id="KW-0805">Transcription regulation</keyword>
<evidence type="ECO:0000256" key="1">
    <source>
        <dbReference type="ARBA" id="ARBA00023015"/>
    </source>
</evidence>
<evidence type="ECO:0000256" key="3">
    <source>
        <dbReference type="ARBA" id="ARBA00023163"/>
    </source>
</evidence>
<dbReference type="Pfam" id="PF03472">
    <property type="entry name" value="Autoind_bind"/>
    <property type="match status" value="1"/>
</dbReference>
<keyword evidence="3" id="KW-0804">Transcription</keyword>
<dbReference type="Gene3D" id="3.30.450.80">
    <property type="entry name" value="Transcription factor LuxR-like, autoinducer-binding domain"/>
    <property type="match status" value="1"/>
</dbReference>
<keyword evidence="6" id="KW-1185">Reference proteome</keyword>
<evidence type="ECO:0000313" key="6">
    <source>
        <dbReference type="Proteomes" id="UP001597304"/>
    </source>
</evidence>
<proteinExistence type="predicted"/>
<reference evidence="6" key="1">
    <citation type="journal article" date="2019" name="Int. J. Syst. Evol. Microbiol.">
        <title>The Global Catalogue of Microorganisms (GCM) 10K type strain sequencing project: providing services to taxonomists for standard genome sequencing and annotation.</title>
        <authorList>
            <consortium name="The Broad Institute Genomics Platform"/>
            <consortium name="The Broad Institute Genome Sequencing Center for Infectious Disease"/>
            <person name="Wu L."/>
            <person name="Ma J."/>
        </authorList>
    </citation>
    <scope>NUCLEOTIDE SEQUENCE [LARGE SCALE GENOMIC DNA]</scope>
    <source>
        <strain evidence="6">LMG 29247</strain>
    </source>
</reference>
<dbReference type="InterPro" id="IPR016032">
    <property type="entry name" value="Sig_transdc_resp-reg_C-effctor"/>
</dbReference>
<protein>
    <submittedName>
        <fullName evidence="5">Autoinducer binding domain-containing protein</fullName>
    </submittedName>
</protein>
<dbReference type="InterPro" id="IPR005143">
    <property type="entry name" value="TF_LuxR_autoind-bd_dom"/>
</dbReference>
<dbReference type="Proteomes" id="UP001597304">
    <property type="component" value="Unassembled WGS sequence"/>
</dbReference>
<comment type="caution">
    <text evidence="5">The sequence shown here is derived from an EMBL/GenBank/DDBJ whole genome shotgun (WGS) entry which is preliminary data.</text>
</comment>
<dbReference type="EMBL" id="JBHUEJ010000010">
    <property type="protein sequence ID" value="MFD1709779.1"/>
    <property type="molecule type" value="Genomic_DNA"/>
</dbReference>
<evidence type="ECO:0000313" key="5">
    <source>
        <dbReference type="EMBL" id="MFD1709779.1"/>
    </source>
</evidence>
<organism evidence="5 6">
    <name type="scientific">Ottowia flava</name>
    <dbReference type="NCBI Taxonomy" id="2675430"/>
    <lineage>
        <taxon>Bacteria</taxon>
        <taxon>Pseudomonadati</taxon>
        <taxon>Pseudomonadota</taxon>
        <taxon>Betaproteobacteria</taxon>
        <taxon>Burkholderiales</taxon>
        <taxon>Comamonadaceae</taxon>
        <taxon>Ottowia</taxon>
    </lineage>
</organism>